<dbReference type="PROSITE" id="PS51885">
    <property type="entry name" value="NEPRILYSIN"/>
    <property type="match status" value="1"/>
</dbReference>
<feature type="domain" description="Peptidase M13 N-terminal" evidence="10">
    <location>
        <begin position="45"/>
        <end position="181"/>
    </location>
</feature>
<dbReference type="InParanoid" id="B7PM56"/>
<organism>
    <name type="scientific">Ixodes scapularis</name>
    <name type="common">Black-legged tick</name>
    <name type="synonym">Deer tick</name>
    <dbReference type="NCBI Taxonomy" id="6945"/>
    <lineage>
        <taxon>Eukaryota</taxon>
        <taxon>Metazoa</taxon>
        <taxon>Ecdysozoa</taxon>
        <taxon>Arthropoda</taxon>
        <taxon>Chelicerata</taxon>
        <taxon>Arachnida</taxon>
        <taxon>Acari</taxon>
        <taxon>Parasitiformes</taxon>
        <taxon>Ixodida</taxon>
        <taxon>Ixodoidea</taxon>
        <taxon>Ixodidae</taxon>
        <taxon>Ixodinae</taxon>
        <taxon>Ixodes</taxon>
    </lineage>
</organism>
<evidence type="ECO:0008006" key="14">
    <source>
        <dbReference type="Google" id="ProtNLM"/>
    </source>
</evidence>
<dbReference type="PANTHER" id="PTHR11733:SF241">
    <property type="entry name" value="GH26575P-RELATED"/>
    <property type="match status" value="1"/>
</dbReference>
<dbReference type="VEuPathDB" id="VectorBase:ISCI018452"/>
<reference evidence="11 13" key="1">
    <citation type="submission" date="2008-03" db="EMBL/GenBank/DDBJ databases">
        <title>Annotation of Ixodes scapularis.</title>
        <authorList>
            <consortium name="Ixodes scapularis Genome Project Consortium"/>
            <person name="Caler E."/>
            <person name="Hannick L.I."/>
            <person name="Bidwell S."/>
            <person name="Joardar V."/>
            <person name="Thiagarajan M."/>
            <person name="Amedeo P."/>
            <person name="Galinsky K.J."/>
            <person name="Schobel S."/>
            <person name="Inman J."/>
            <person name="Hostetler J."/>
            <person name="Miller J."/>
            <person name="Hammond M."/>
            <person name="Megy K."/>
            <person name="Lawson D."/>
            <person name="Kodira C."/>
            <person name="Sutton G."/>
            <person name="Meyer J."/>
            <person name="Hill C.A."/>
            <person name="Birren B."/>
            <person name="Nene V."/>
            <person name="Collins F."/>
            <person name="Alarcon-Chaidez F."/>
            <person name="Wikel S."/>
            <person name="Strausberg R."/>
        </authorList>
    </citation>
    <scope>NUCLEOTIDE SEQUENCE [LARGE SCALE GENOMIC DNA]</scope>
    <source>
        <strain evidence="13">Wikel</strain>
        <strain evidence="11">Wikel colony</strain>
    </source>
</reference>
<dbReference type="InterPro" id="IPR018497">
    <property type="entry name" value="Peptidase_M13_C"/>
</dbReference>
<comment type="similarity">
    <text evidence="2">Belongs to the peptidase M13 family.</text>
</comment>
<name>B7PM56_IXOSC</name>
<dbReference type="EnsemblMetazoa" id="ISCW018452-RA">
    <property type="protein sequence ID" value="ISCW018452-PA"/>
    <property type="gene ID" value="ISCW018452"/>
</dbReference>
<keyword evidence="3" id="KW-0645">Protease</keyword>
<dbReference type="InterPro" id="IPR024079">
    <property type="entry name" value="MetalloPept_cat_dom_sf"/>
</dbReference>
<dbReference type="EMBL" id="ABJB010022642">
    <property type="status" value="NOT_ANNOTATED_CDS"/>
    <property type="molecule type" value="Genomic_DNA"/>
</dbReference>
<evidence type="ECO:0000256" key="1">
    <source>
        <dbReference type="ARBA" id="ARBA00001947"/>
    </source>
</evidence>
<dbReference type="InterPro" id="IPR000718">
    <property type="entry name" value="Peptidase_M13"/>
</dbReference>
<dbReference type="SUPFAM" id="SSF55486">
    <property type="entry name" value="Metalloproteases ('zincins'), catalytic domain"/>
    <property type="match status" value="2"/>
</dbReference>
<evidence type="ECO:0000313" key="12">
    <source>
        <dbReference type="EnsemblMetazoa" id="ISCW018452-PA"/>
    </source>
</evidence>
<keyword evidence="7" id="KW-0482">Metalloprotease</keyword>
<dbReference type="Proteomes" id="UP000001555">
    <property type="component" value="Unassembled WGS sequence"/>
</dbReference>
<evidence type="ECO:0000256" key="4">
    <source>
        <dbReference type="ARBA" id="ARBA00022723"/>
    </source>
</evidence>
<protein>
    <recommendedName>
        <fullName evidence="14">Peptidase M13 N-terminal domain-containing protein</fullName>
    </recommendedName>
</protein>
<feature type="signal peptide" evidence="8">
    <location>
        <begin position="1"/>
        <end position="18"/>
    </location>
</feature>
<evidence type="ECO:0000313" key="13">
    <source>
        <dbReference type="Proteomes" id="UP000001555"/>
    </source>
</evidence>
<sequence length="368" mass="41143">MTLTSSAIVFFVLYYVHRNFTGCHEPNCMDVGNDLEAIMDTKADPCQNFYQFVCGNFEIAYPSSVSYLSVIELRMREAYRAMLETHQESSKPTVIESTILAFRRCMRDYKDQVDDVASLQRLYRDLQGTWTQKSSNRSKASILGFLMLLSLRYGTPIFLKANVTQDLRSPRNLVLQLEIQDAGPPLDRMIIENILRRVLEDVQWLGSSTLKAISYGQLGTETAGLLAQSMHPSDPFLHRHVRGLSTLADFNTSMKCISESRFHYTGQYADTDGVVKDWASLVGLRVAFKAYSNSTPKKEAEQPYVPGVDSGWQAFFVASCLLGCQAASKTEASTADAKCNLPVMHSTDFAKAFDCASNSQMNPVAKCD</sequence>
<evidence type="ECO:0000256" key="8">
    <source>
        <dbReference type="SAM" id="SignalP"/>
    </source>
</evidence>
<accession>B7PM56</accession>
<dbReference type="EMBL" id="DS745894">
    <property type="protein sequence ID" value="EEC07678.1"/>
    <property type="molecule type" value="Genomic_DNA"/>
</dbReference>
<evidence type="ECO:0000259" key="9">
    <source>
        <dbReference type="Pfam" id="PF01431"/>
    </source>
</evidence>
<dbReference type="VEuPathDB" id="VectorBase:ISCW018452"/>
<proteinExistence type="inferred from homology"/>
<keyword evidence="4" id="KW-0479">Metal-binding</keyword>
<evidence type="ECO:0000256" key="3">
    <source>
        <dbReference type="ARBA" id="ARBA00022670"/>
    </source>
</evidence>
<evidence type="ECO:0000259" key="10">
    <source>
        <dbReference type="Pfam" id="PF05649"/>
    </source>
</evidence>
<reference evidence="12" key="2">
    <citation type="submission" date="2020-05" db="UniProtKB">
        <authorList>
            <consortium name="EnsemblMetazoa"/>
        </authorList>
    </citation>
    <scope>IDENTIFICATION</scope>
    <source>
        <strain evidence="12">wikel</strain>
    </source>
</reference>
<feature type="domain" description="Peptidase M13 C-terminal" evidence="9">
    <location>
        <begin position="276"/>
        <end position="367"/>
    </location>
</feature>
<evidence type="ECO:0000256" key="5">
    <source>
        <dbReference type="ARBA" id="ARBA00022801"/>
    </source>
</evidence>
<dbReference type="GO" id="GO:0046872">
    <property type="term" value="F:metal ion binding"/>
    <property type="evidence" value="ECO:0007669"/>
    <property type="project" value="UniProtKB-KW"/>
</dbReference>
<dbReference type="HOGENOM" id="CLU_752908_0_0_1"/>
<dbReference type="InterPro" id="IPR008753">
    <property type="entry name" value="Peptidase_M13_N"/>
</dbReference>
<dbReference type="Pfam" id="PF01431">
    <property type="entry name" value="Peptidase_M13"/>
    <property type="match status" value="1"/>
</dbReference>
<dbReference type="Gene3D" id="3.40.390.10">
    <property type="entry name" value="Collagenase (Catalytic Domain)"/>
    <property type="match status" value="2"/>
</dbReference>
<evidence type="ECO:0000256" key="7">
    <source>
        <dbReference type="ARBA" id="ARBA00023049"/>
    </source>
</evidence>
<dbReference type="AlphaFoldDB" id="B7PM56"/>
<dbReference type="PANTHER" id="PTHR11733">
    <property type="entry name" value="ZINC METALLOPROTEASE FAMILY M13 NEPRILYSIN-RELATED"/>
    <property type="match status" value="1"/>
</dbReference>
<keyword evidence="13" id="KW-1185">Reference proteome</keyword>
<dbReference type="PaxDb" id="6945-B7PM56"/>
<keyword evidence="5" id="KW-0378">Hydrolase</keyword>
<keyword evidence="6" id="KW-0862">Zinc</keyword>
<evidence type="ECO:0000313" key="11">
    <source>
        <dbReference type="EMBL" id="EEC07678.1"/>
    </source>
</evidence>
<dbReference type="GO" id="GO:0004222">
    <property type="term" value="F:metalloendopeptidase activity"/>
    <property type="evidence" value="ECO:0000318"/>
    <property type="project" value="GO_Central"/>
</dbReference>
<feature type="chain" id="PRO_5014568063" description="Peptidase M13 N-terminal domain-containing protein" evidence="8">
    <location>
        <begin position="19"/>
        <end position="368"/>
    </location>
</feature>
<evidence type="ECO:0000256" key="6">
    <source>
        <dbReference type="ARBA" id="ARBA00022833"/>
    </source>
</evidence>
<keyword evidence="8" id="KW-0732">Signal</keyword>
<dbReference type="GO" id="GO:0005886">
    <property type="term" value="C:plasma membrane"/>
    <property type="evidence" value="ECO:0000318"/>
    <property type="project" value="GO_Central"/>
</dbReference>
<comment type="cofactor">
    <cofactor evidence="1">
        <name>Zn(2+)</name>
        <dbReference type="ChEBI" id="CHEBI:29105"/>
    </cofactor>
</comment>
<evidence type="ECO:0000256" key="2">
    <source>
        <dbReference type="ARBA" id="ARBA00007357"/>
    </source>
</evidence>
<gene>
    <name evidence="11" type="ORF">IscW_ISCW018452</name>
</gene>
<dbReference type="GO" id="GO:0016485">
    <property type="term" value="P:protein processing"/>
    <property type="evidence" value="ECO:0000318"/>
    <property type="project" value="GO_Central"/>
</dbReference>
<dbReference type="Pfam" id="PF05649">
    <property type="entry name" value="Peptidase_M13_N"/>
    <property type="match status" value="1"/>
</dbReference>